<dbReference type="Gene3D" id="3.40.50.620">
    <property type="entry name" value="HUPs"/>
    <property type="match status" value="1"/>
</dbReference>
<feature type="domain" description="DALR anticodon binding" evidence="11">
    <location>
        <begin position="522"/>
        <end position="667"/>
    </location>
</feature>
<dbReference type="Pfam" id="PF00750">
    <property type="entry name" value="tRNA-synt_1d"/>
    <property type="match status" value="1"/>
</dbReference>
<evidence type="ECO:0000256" key="6">
    <source>
        <dbReference type="ARBA" id="ARBA00022917"/>
    </source>
</evidence>
<evidence type="ECO:0000313" key="12">
    <source>
        <dbReference type="EMBL" id="KAH7132009.1"/>
    </source>
</evidence>
<evidence type="ECO:0000256" key="7">
    <source>
        <dbReference type="ARBA" id="ARBA00023146"/>
    </source>
</evidence>
<dbReference type="SUPFAM" id="SSF47323">
    <property type="entry name" value="Anticodon-binding domain of a subclass of class I aminoacyl-tRNA synthetases"/>
    <property type="match status" value="1"/>
</dbReference>
<evidence type="ECO:0000256" key="2">
    <source>
        <dbReference type="ARBA" id="ARBA00012837"/>
    </source>
</evidence>
<proteinExistence type="inferred from homology"/>
<evidence type="ECO:0000313" key="13">
    <source>
        <dbReference type="Proteomes" id="UP000700596"/>
    </source>
</evidence>
<feature type="region of interest" description="Disordered" evidence="10">
    <location>
        <begin position="599"/>
        <end position="638"/>
    </location>
</feature>
<dbReference type="InterPro" id="IPR001278">
    <property type="entry name" value="Arg-tRNA-ligase"/>
</dbReference>
<dbReference type="InterPro" id="IPR035684">
    <property type="entry name" value="ArgRS_core"/>
</dbReference>
<dbReference type="InterPro" id="IPR009080">
    <property type="entry name" value="tRNAsynth_Ia_anticodon-bd"/>
</dbReference>
<reference evidence="12" key="1">
    <citation type="journal article" date="2021" name="Nat. Commun.">
        <title>Genetic determinants of endophytism in the Arabidopsis root mycobiome.</title>
        <authorList>
            <person name="Mesny F."/>
            <person name="Miyauchi S."/>
            <person name="Thiergart T."/>
            <person name="Pickel B."/>
            <person name="Atanasova L."/>
            <person name="Karlsson M."/>
            <person name="Huettel B."/>
            <person name="Barry K.W."/>
            <person name="Haridas S."/>
            <person name="Chen C."/>
            <person name="Bauer D."/>
            <person name="Andreopoulos W."/>
            <person name="Pangilinan J."/>
            <person name="LaButti K."/>
            <person name="Riley R."/>
            <person name="Lipzen A."/>
            <person name="Clum A."/>
            <person name="Drula E."/>
            <person name="Henrissat B."/>
            <person name="Kohler A."/>
            <person name="Grigoriev I.V."/>
            <person name="Martin F.M."/>
            <person name="Hacquard S."/>
        </authorList>
    </citation>
    <scope>NUCLEOTIDE SEQUENCE</scope>
    <source>
        <strain evidence="12">MPI-CAGE-CH-0243</strain>
    </source>
</reference>
<dbReference type="InterPro" id="IPR036695">
    <property type="entry name" value="Arg-tRNA-synth_N_sf"/>
</dbReference>
<evidence type="ECO:0000256" key="5">
    <source>
        <dbReference type="ARBA" id="ARBA00022840"/>
    </source>
</evidence>
<keyword evidence="13" id="KW-1185">Reference proteome</keyword>
<comment type="caution">
    <text evidence="12">The sequence shown here is derived from an EMBL/GenBank/DDBJ whole genome shotgun (WGS) entry which is preliminary data.</text>
</comment>
<keyword evidence="5 9" id="KW-0067">ATP-binding</keyword>
<comment type="similarity">
    <text evidence="1 9">Belongs to the class-I aminoacyl-tRNA synthetase family.</text>
</comment>
<dbReference type="PRINTS" id="PR01038">
    <property type="entry name" value="TRNASYNTHARG"/>
</dbReference>
<dbReference type="EC" id="6.1.1.19" evidence="2"/>
<dbReference type="SUPFAM" id="SSF55190">
    <property type="entry name" value="Arginyl-tRNA synthetase (ArgRS), N-terminal 'additional' domain"/>
    <property type="match status" value="1"/>
</dbReference>
<protein>
    <recommendedName>
        <fullName evidence="2">arginine--tRNA ligase</fullName>
        <ecNumber evidence="2">6.1.1.19</ecNumber>
    </recommendedName>
</protein>
<accession>A0A9P9E440</accession>
<keyword evidence="7 9" id="KW-0030">Aminoacyl-tRNA synthetase</keyword>
<dbReference type="OrthoDB" id="68056at2759"/>
<dbReference type="Gene3D" id="3.30.1360.70">
    <property type="entry name" value="Arginyl tRNA synthetase N-terminal domain"/>
    <property type="match status" value="1"/>
</dbReference>
<dbReference type="PANTHER" id="PTHR11956">
    <property type="entry name" value="ARGINYL-TRNA SYNTHETASE"/>
    <property type="match status" value="1"/>
</dbReference>
<evidence type="ECO:0000256" key="9">
    <source>
        <dbReference type="RuleBase" id="RU363038"/>
    </source>
</evidence>
<evidence type="ECO:0000256" key="4">
    <source>
        <dbReference type="ARBA" id="ARBA00022741"/>
    </source>
</evidence>
<dbReference type="GO" id="GO:0005524">
    <property type="term" value="F:ATP binding"/>
    <property type="evidence" value="ECO:0007669"/>
    <property type="project" value="UniProtKB-KW"/>
</dbReference>
<sequence length="678" mass="75896">MAALTVPDLEQALKALGLGVPIPKFTPADVINQPLDILRSYLADILCSLVECDHTAAFNSTKLSNDALHGDFTIVLPQLCPGSKPKELAPVLVKKFPGGHPLFAPPWEDGIHLRLCVHIDVLPRLFLPLIQKRGTTFGFDSFVGVQEPSSPESTPRRLLVESSSPNIASEFQGKHLRSTIYGAFTSNIYEKHGWEVTKLNYLGDWGKDIALLGVGWEKFGSEEFFEQDPVAHLLEVYRKIHDLFLPESQASRAARDEAKKKGEDDQEVTAEIESKGIYAERNDFFKRMEDGDETAVAICKRIRQVLVDDYTNFYARLGINFDDYSGESLVSHETMDEFENLLREKGLCQEIGGAWVVDIKTHGLNLEAPKIRDRTGSRTYFLRYLAAVVERSRKYNFDKMIFVAADTNGHFPKLFKVLELLDMAELVDKLQHVPLSDMSQMARKLGSGYHPHMILDQYDKEALESLIANPEKAKVIGTSDNAASMLGISGLLVQETSSKRMSEHNFSISGMTSYKPGSGSDVQYWYSRLRAILDAHPKDIKVSQEEYATLNEEDHLILLLNLGQFPGAVQAALKTLEPLHITTYLHNLIPLLTDFLDDDEEKEETEGQPQGDSDDLEQTATEDTPEETPEEKEEEVISPAQIVLFQAVRQVLDNAMGLLGLTPIPKPEQERVDSPVVE</sequence>
<evidence type="ECO:0000256" key="10">
    <source>
        <dbReference type="SAM" id="MobiDB-lite"/>
    </source>
</evidence>
<dbReference type="InterPro" id="IPR008909">
    <property type="entry name" value="DALR_anticod-bd"/>
</dbReference>
<dbReference type="PANTHER" id="PTHR11956:SF11">
    <property type="entry name" value="ARGININE--TRNA LIGASE, MITOCHONDRIAL-RELATED"/>
    <property type="match status" value="1"/>
</dbReference>
<dbReference type="GO" id="GO:0006420">
    <property type="term" value="P:arginyl-tRNA aminoacylation"/>
    <property type="evidence" value="ECO:0007669"/>
    <property type="project" value="InterPro"/>
</dbReference>
<dbReference type="Proteomes" id="UP000700596">
    <property type="component" value="Unassembled WGS sequence"/>
</dbReference>
<dbReference type="EMBL" id="JAGMWT010000003">
    <property type="protein sequence ID" value="KAH7132009.1"/>
    <property type="molecule type" value="Genomic_DNA"/>
</dbReference>
<feature type="compositionally biased region" description="Acidic residues" evidence="10">
    <location>
        <begin position="623"/>
        <end position="636"/>
    </location>
</feature>
<gene>
    <name evidence="12" type="ORF">B0J11DRAFT_480935</name>
</gene>
<dbReference type="GO" id="GO:0005739">
    <property type="term" value="C:mitochondrion"/>
    <property type="evidence" value="ECO:0007669"/>
    <property type="project" value="TreeGrafter"/>
</dbReference>
<feature type="region of interest" description="Disordered" evidence="10">
    <location>
        <begin position="659"/>
        <end position="678"/>
    </location>
</feature>
<comment type="catalytic activity">
    <reaction evidence="8">
        <text>tRNA(Arg) + L-arginine + ATP = L-arginyl-tRNA(Arg) + AMP + diphosphate</text>
        <dbReference type="Rhea" id="RHEA:20301"/>
        <dbReference type="Rhea" id="RHEA-COMP:9658"/>
        <dbReference type="Rhea" id="RHEA-COMP:9673"/>
        <dbReference type="ChEBI" id="CHEBI:30616"/>
        <dbReference type="ChEBI" id="CHEBI:32682"/>
        <dbReference type="ChEBI" id="CHEBI:33019"/>
        <dbReference type="ChEBI" id="CHEBI:78442"/>
        <dbReference type="ChEBI" id="CHEBI:78513"/>
        <dbReference type="ChEBI" id="CHEBI:456215"/>
        <dbReference type="EC" id="6.1.1.19"/>
    </reaction>
</comment>
<keyword evidence="3 9" id="KW-0436">Ligase</keyword>
<dbReference type="InterPro" id="IPR014729">
    <property type="entry name" value="Rossmann-like_a/b/a_fold"/>
</dbReference>
<dbReference type="SMART" id="SM00836">
    <property type="entry name" value="DALR_1"/>
    <property type="match status" value="1"/>
</dbReference>
<keyword evidence="6 9" id="KW-0648">Protein biosynthesis</keyword>
<evidence type="ECO:0000256" key="1">
    <source>
        <dbReference type="ARBA" id="ARBA00005594"/>
    </source>
</evidence>
<feature type="compositionally biased region" description="Acidic residues" evidence="10">
    <location>
        <begin position="599"/>
        <end position="617"/>
    </location>
</feature>
<organism evidence="12 13">
    <name type="scientific">Dendryphion nanum</name>
    <dbReference type="NCBI Taxonomy" id="256645"/>
    <lineage>
        <taxon>Eukaryota</taxon>
        <taxon>Fungi</taxon>
        <taxon>Dikarya</taxon>
        <taxon>Ascomycota</taxon>
        <taxon>Pezizomycotina</taxon>
        <taxon>Dothideomycetes</taxon>
        <taxon>Pleosporomycetidae</taxon>
        <taxon>Pleosporales</taxon>
        <taxon>Torulaceae</taxon>
        <taxon>Dendryphion</taxon>
    </lineage>
</organism>
<name>A0A9P9E440_9PLEO</name>
<evidence type="ECO:0000259" key="11">
    <source>
        <dbReference type="SMART" id="SM00836"/>
    </source>
</evidence>
<dbReference type="Gene3D" id="1.10.730.10">
    <property type="entry name" value="Isoleucyl-tRNA Synthetase, Domain 1"/>
    <property type="match status" value="1"/>
</dbReference>
<dbReference type="AlphaFoldDB" id="A0A9P9E440"/>
<evidence type="ECO:0000256" key="8">
    <source>
        <dbReference type="ARBA" id="ARBA00049339"/>
    </source>
</evidence>
<feature type="compositionally biased region" description="Basic and acidic residues" evidence="10">
    <location>
        <begin position="667"/>
        <end position="678"/>
    </location>
</feature>
<dbReference type="SUPFAM" id="SSF52374">
    <property type="entry name" value="Nucleotidylyl transferase"/>
    <property type="match status" value="1"/>
</dbReference>
<keyword evidence="4 9" id="KW-0547">Nucleotide-binding</keyword>
<evidence type="ECO:0000256" key="3">
    <source>
        <dbReference type="ARBA" id="ARBA00022598"/>
    </source>
</evidence>
<dbReference type="Pfam" id="PF05746">
    <property type="entry name" value="DALR_1"/>
    <property type="match status" value="1"/>
</dbReference>
<dbReference type="GO" id="GO:0004814">
    <property type="term" value="F:arginine-tRNA ligase activity"/>
    <property type="evidence" value="ECO:0007669"/>
    <property type="project" value="UniProtKB-EC"/>
</dbReference>
<dbReference type="GO" id="GO:0032543">
    <property type="term" value="P:mitochondrial translation"/>
    <property type="evidence" value="ECO:0007669"/>
    <property type="project" value="TreeGrafter"/>
</dbReference>